<sequence>MSTTHFNCPSCHTPVARDRFEHAFGETDGYWVCPECDFTFNVPASLWLHERRRVEAPPAGESKVKQACSTSV</sequence>
<gene>
    <name evidence="1" type="ORF">ACFPTN_21850</name>
</gene>
<accession>A0ABW1AYB3</accession>
<dbReference type="RefSeq" id="WP_157748400.1">
    <property type="nucleotide sequence ID" value="NZ_JBHSOG010000102.1"/>
</dbReference>
<reference evidence="2" key="1">
    <citation type="journal article" date="2019" name="Int. J. Syst. Evol. Microbiol.">
        <title>The Global Catalogue of Microorganisms (GCM) 10K type strain sequencing project: providing services to taxonomists for standard genome sequencing and annotation.</title>
        <authorList>
            <consortium name="The Broad Institute Genomics Platform"/>
            <consortium name="The Broad Institute Genome Sequencing Center for Infectious Disease"/>
            <person name="Wu L."/>
            <person name="Ma J."/>
        </authorList>
    </citation>
    <scope>NUCLEOTIDE SEQUENCE [LARGE SCALE GENOMIC DNA]</scope>
    <source>
        <strain evidence="2">SHR3</strain>
    </source>
</reference>
<evidence type="ECO:0000313" key="2">
    <source>
        <dbReference type="Proteomes" id="UP001595974"/>
    </source>
</evidence>
<keyword evidence="2" id="KW-1185">Reference proteome</keyword>
<dbReference type="Proteomes" id="UP001595974">
    <property type="component" value="Unassembled WGS sequence"/>
</dbReference>
<protein>
    <recommendedName>
        <fullName evidence="3">C2H2-type domain-containing protein</fullName>
    </recommendedName>
</protein>
<dbReference type="EMBL" id="JBHSOG010000102">
    <property type="protein sequence ID" value="MFC5772034.1"/>
    <property type="molecule type" value="Genomic_DNA"/>
</dbReference>
<evidence type="ECO:0008006" key="3">
    <source>
        <dbReference type="Google" id="ProtNLM"/>
    </source>
</evidence>
<evidence type="ECO:0000313" key="1">
    <source>
        <dbReference type="EMBL" id="MFC5772034.1"/>
    </source>
</evidence>
<comment type="caution">
    <text evidence="1">The sequence shown here is derived from an EMBL/GenBank/DDBJ whole genome shotgun (WGS) entry which is preliminary data.</text>
</comment>
<organism evidence="1 2">
    <name type="scientific">Thauera sinica</name>
    <dbReference type="NCBI Taxonomy" id="2665146"/>
    <lineage>
        <taxon>Bacteria</taxon>
        <taxon>Pseudomonadati</taxon>
        <taxon>Pseudomonadota</taxon>
        <taxon>Betaproteobacteria</taxon>
        <taxon>Rhodocyclales</taxon>
        <taxon>Zoogloeaceae</taxon>
        <taxon>Thauera</taxon>
    </lineage>
</organism>
<proteinExistence type="predicted"/>
<name>A0ABW1AYB3_9RHOO</name>